<dbReference type="RefSeq" id="WP_271222201.1">
    <property type="nucleotide sequence ID" value="NZ_BAAAVD010000023.1"/>
</dbReference>
<dbReference type="Pfam" id="PF14568">
    <property type="entry name" value="SUKH_6"/>
    <property type="match status" value="1"/>
</dbReference>
<gene>
    <name evidence="1" type="ORF">GCM10017600_73490</name>
</gene>
<proteinExistence type="predicted"/>
<dbReference type="Proteomes" id="UP001143474">
    <property type="component" value="Unassembled WGS sequence"/>
</dbReference>
<keyword evidence="2" id="KW-1185">Reference proteome</keyword>
<evidence type="ECO:0008006" key="3">
    <source>
        <dbReference type="Google" id="ProtNLM"/>
    </source>
</evidence>
<reference evidence="1" key="2">
    <citation type="submission" date="2023-01" db="EMBL/GenBank/DDBJ databases">
        <authorList>
            <person name="Sun Q."/>
            <person name="Evtushenko L."/>
        </authorList>
    </citation>
    <scope>NUCLEOTIDE SEQUENCE</scope>
    <source>
        <strain evidence="1">VKM Ac-2007</strain>
    </source>
</reference>
<evidence type="ECO:0000313" key="2">
    <source>
        <dbReference type="Proteomes" id="UP001143474"/>
    </source>
</evidence>
<reference evidence="1" key="1">
    <citation type="journal article" date="2014" name="Int. J. Syst. Evol. Microbiol.">
        <title>Complete genome sequence of Corynebacterium casei LMG S-19264T (=DSM 44701T), isolated from a smear-ripened cheese.</title>
        <authorList>
            <consortium name="US DOE Joint Genome Institute (JGI-PGF)"/>
            <person name="Walter F."/>
            <person name="Albersmeier A."/>
            <person name="Kalinowski J."/>
            <person name="Ruckert C."/>
        </authorList>
    </citation>
    <scope>NUCLEOTIDE SEQUENCE</scope>
    <source>
        <strain evidence="1">VKM Ac-2007</strain>
    </source>
</reference>
<evidence type="ECO:0000313" key="1">
    <source>
        <dbReference type="EMBL" id="GLK13937.1"/>
    </source>
</evidence>
<protein>
    <recommendedName>
        <fullName evidence="3">SMI1/KNR4 family protein</fullName>
    </recommendedName>
</protein>
<name>A0A9W6I8B9_9ACTN</name>
<organism evidence="1 2">
    <name type="scientific">Streptosporangium carneum</name>
    <dbReference type="NCBI Taxonomy" id="47481"/>
    <lineage>
        <taxon>Bacteria</taxon>
        <taxon>Bacillati</taxon>
        <taxon>Actinomycetota</taxon>
        <taxon>Actinomycetes</taxon>
        <taxon>Streptosporangiales</taxon>
        <taxon>Streptosporangiaceae</taxon>
        <taxon>Streptosporangium</taxon>
    </lineage>
</organism>
<sequence>MASIADFEAIVGAPTTAAPVVDWNTLEETVGLVFPSDYKDLMNRYSQLSIDRFLGMLIAHPGKRDVRSAKDRVIERLSHLEADDDDSIELLDDEGERSLRTPFPLYPHPNGLYPWGSTQNGDDCLWLTGERPEEWTVVITDGYFWWHFPGSLLEFLVGALSGTVRCPIFPGEGTLEASIQEL</sequence>
<accession>A0A9W6I8B9</accession>
<dbReference type="AlphaFoldDB" id="A0A9W6I8B9"/>
<comment type="caution">
    <text evidence="1">The sequence shown here is derived from an EMBL/GenBank/DDBJ whole genome shotgun (WGS) entry which is preliminary data.</text>
</comment>
<dbReference type="EMBL" id="BSEV01000027">
    <property type="protein sequence ID" value="GLK13937.1"/>
    <property type="molecule type" value="Genomic_DNA"/>
</dbReference>
<dbReference type="InterPro" id="IPR037883">
    <property type="entry name" value="Knr4/Smi1-like_sf"/>
</dbReference>
<dbReference type="SUPFAM" id="SSF160631">
    <property type="entry name" value="SMI1/KNR4-like"/>
    <property type="match status" value="1"/>
</dbReference>